<comment type="caution">
    <text evidence="1">The sequence shown here is derived from an EMBL/GenBank/DDBJ whole genome shotgun (WGS) entry which is preliminary data.</text>
</comment>
<dbReference type="AlphaFoldDB" id="L0WA14"/>
<dbReference type="eggNOG" id="ENOG5033F8F">
    <property type="taxonomic scope" value="Bacteria"/>
</dbReference>
<dbReference type="EMBL" id="AMRJ01000018">
    <property type="protein sequence ID" value="EKF73811.1"/>
    <property type="molecule type" value="Genomic_DNA"/>
</dbReference>
<name>L0WA14_9GAMM</name>
<reference evidence="1 2" key="1">
    <citation type="journal article" date="2012" name="J. Bacteriol.">
        <title>Genome Sequence of the Alkane-Degrading Bacterium Alcanivorax hongdengensis Type Strain A-11-3.</title>
        <authorList>
            <person name="Lai Q."/>
            <person name="Shao Z."/>
        </authorList>
    </citation>
    <scope>NUCLEOTIDE SEQUENCE [LARGE SCALE GENOMIC DNA]</scope>
    <source>
        <strain evidence="1 2">A-11-3</strain>
    </source>
</reference>
<accession>L0WA14</accession>
<dbReference type="PATRIC" id="fig|1177179.3.peg.2275"/>
<gene>
    <name evidence="1" type="ORF">A11A3_11398</name>
</gene>
<sequence>RFIMRPELQAQLLSRHKKIFAQWQLSTPSCGDGWFPLIDSLCRCLQFHTDHGDGPQIVALQIKEKLGSLRFYCHQSDDFQQGIITLAVQLSEQLCKTCGTLILDKHHCPGCNPPP</sequence>
<dbReference type="Proteomes" id="UP000010164">
    <property type="component" value="Unassembled WGS sequence"/>
</dbReference>
<proteinExistence type="predicted"/>
<keyword evidence="2" id="KW-1185">Reference proteome</keyword>
<feature type="non-terminal residue" evidence="1">
    <location>
        <position position="1"/>
    </location>
</feature>
<organism evidence="1 2">
    <name type="scientific">Alcanivorax hongdengensis A-11-3</name>
    <dbReference type="NCBI Taxonomy" id="1177179"/>
    <lineage>
        <taxon>Bacteria</taxon>
        <taxon>Pseudomonadati</taxon>
        <taxon>Pseudomonadota</taxon>
        <taxon>Gammaproteobacteria</taxon>
        <taxon>Oceanospirillales</taxon>
        <taxon>Alcanivoracaceae</taxon>
        <taxon>Alcanivorax</taxon>
    </lineage>
</organism>
<dbReference type="STRING" id="1177179.A11A3_11398"/>
<protein>
    <submittedName>
        <fullName evidence="1">Uncharacterized protein</fullName>
    </submittedName>
</protein>
<evidence type="ECO:0000313" key="2">
    <source>
        <dbReference type="Proteomes" id="UP000010164"/>
    </source>
</evidence>
<dbReference type="RefSeq" id="WP_008929454.1">
    <property type="nucleotide sequence ID" value="NZ_AMRJ01000018.1"/>
</dbReference>
<evidence type="ECO:0000313" key="1">
    <source>
        <dbReference type="EMBL" id="EKF73811.1"/>
    </source>
</evidence>